<gene>
    <name evidence="1" type="ORF">BC962_3195</name>
</gene>
<sequence>MKIIRKEGYIILKDSEHNLINFAEKITENYIDYRDDNVVIDLRDFPNFELKDALLFLEISNIHRAEKKSFVIVNSNLSIDVIPDELIVVPSLQEAGDIIKMDDLERELGF</sequence>
<dbReference type="RefSeq" id="WP_121346977.1">
    <property type="nucleotide sequence ID" value="NZ_RBLG01000007.1"/>
</dbReference>
<dbReference type="EMBL" id="RBLG01000007">
    <property type="protein sequence ID" value="RKS42737.1"/>
    <property type="molecule type" value="Genomic_DNA"/>
</dbReference>
<dbReference type="Proteomes" id="UP000276282">
    <property type="component" value="Unassembled WGS sequence"/>
</dbReference>
<keyword evidence="2" id="KW-1185">Reference proteome</keyword>
<reference evidence="1 2" key="1">
    <citation type="submission" date="2018-10" db="EMBL/GenBank/DDBJ databases">
        <title>Genomic Encyclopedia of Archaeal and Bacterial Type Strains, Phase II (KMG-II): from individual species to whole genera.</title>
        <authorList>
            <person name="Goeker M."/>
        </authorList>
    </citation>
    <scope>NUCLEOTIDE SEQUENCE [LARGE SCALE GENOMIC DNA]</scope>
    <source>
        <strain evidence="1 2">DSM 19839</strain>
    </source>
</reference>
<dbReference type="AlphaFoldDB" id="A0A495NXY5"/>
<evidence type="ECO:0000313" key="2">
    <source>
        <dbReference type="Proteomes" id="UP000276282"/>
    </source>
</evidence>
<proteinExistence type="predicted"/>
<organism evidence="1 2">
    <name type="scientific">Gillisia mitskevichiae</name>
    <dbReference type="NCBI Taxonomy" id="270921"/>
    <lineage>
        <taxon>Bacteria</taxon>
        <taxon>Pseudomonadati</taxon>
        <taxon>Bacteroidota</taxon>
        <taxon>Flavobacteriia</taxon>
        <taxon>Flavobacteriales</taxon>
        <taxon>Flavobacteriaceae</taxon>
        <taxon>Gillisia</taxon>
    </lineage>
</organism>
<comment type="caution">
    <text evidence="1">The sequence shown here is derived from an EMBL/GenBank/DDBJ whole genome shotgun (WGS) entry which is preliminary data.</text>
</comment>
<protein>
    <submittedName>
        <fullName evidence="1">Uncharacterized protein</fullName>
    </submittedName>
</protein>
<name>A0A495NXY5_9FLAO</name>
<evidence type="ECO:0000313" key="1">
    <source>
        <dbReference type="EMBL" id="RKS42737.1"/>
    </source>
</evidence>
<dbReference type="OrthoDB" id="1442602at2"/>
<accession>A0A495NXY5</accession>